<dbReference type="RefSeq" id="WP_129006249.1">
    <property type="nucleotide sequence ID" value="NZ_SDHZ01000005.1"/>
</dbReference>
<name>A0A4Q1D1X9_9BACT</name>
<dbReference type="SUPFAM" id="SSF47413">
    <property type="entry name" value="lambda repressor-like DNA-binding domains"/>
    <property type="match status" value="1"/>
</dbReference>
<keyword evidence="3" id="KW-1185">Reference proteome</keyword>
<dbReference type="CDD" id="cd00093">
    <property type="entry name" value="HTH_XRE"/>
    <property type="match status" value="1"/>
</dbReference>
<accession>A0A4Q1D1X9</accession>
<evidence type="ECO:0000259" key="1">
    <source>
        <dbReference type="Pfam" id="PF01381"/>
    </source>
</evidence>
<sequence>MKSHKNIEEQYTPQEIAASFVFPGTKDPEEREIMLAEYKKYRKQLSENETEEGRIFSGLLQLKFQMEDYLANKVFDKSYDFGYFLKEYVARIKKKNKQFAEEIGIDPTELSQILNKHRKPTDKLIYRLDIHSNSGLPAIMWFRLLEKERIHELNYNKDVINNERPHVKQTLSFSF</sequence>
<proteinExistence type="predicted"/>
<dbReference type="Proteomes" id="UP000290545">
    <property type="component" value="Unassembled WGS sequence"/>
</dbReference>
<dbReference type="EMBL" id="SDHZ01000005">
    <property type="protein sequence ID" value="RXK80999.1"/>
    <property type="molecule type" value="Genomic_DNA"/>
</dbReference>
<dbReference type="AlphaFoldDB" id="A0A4Q1D1X9"/>
<dbReference type="InterPro" id="IPR010982">
    <property type="entry name" value="Lambda_DNA-bd_dom_sf"/>
</dbReference>
<dbReference type="Gene3D" id="1.10.260.40">
    <property type="entry name" value="lambda repressor-like DNA-binding domains"/>
    <property type="match status" value="1"/>
</dbReference>
<dbReference type="InterPro" id="IPR001387">
    <property type="entry name" value="Cro/C1-type_HTH"/>
</dbReference>
<dbReference type="OrthoDB" id="1493507at2"/>
<feature type="domain" description="HTH cro/C1-type" evidence="1">
    <location>
        <begin position="90"/>
        <end position="128"/>
    </location>
</feature>
<reference evidence="2 3" key="1">
    <citation type="submission" date="2019-01" db="EMBL/GenBank/DDBJ databases">
        <title>Filimonas sp. strain TTM-71.</title>
        <authorList>
            <person name="Chen W.-M."/>
        </authorList>
    </citation>
    <scope>NUCLEOTIDE SEQUENCE [LARGE SCALE GENOMIC DNA]</scope>
    <source>
        <strain evidence="2 3">TTM-71</strain>
    </source>
</reference>
<gene>
    <name evidence="2" type="ORF">ESB13_22870</name>
</gene>
<evidence type="ECO:0000313" key="2">
    <source>
        <dbReference type="EMBL" id="RXK80999.1"/>
    </source>
</evidence>
<dbReference type="Pfam" id="PF01381">
    <property type="entry name" value="HTH_3"/>
    <property type="match status" value="1"/>
</dbReference>
<comment type="caution">
    <text evidence="2">The sequence shown here is derived from an EMBL/GenBank/DDBJ whole genome shotgun (WGS) entry which is preliminary data.</text>
</comment>
<dbReference type="GO" id="GO:0003677">
    <property type="term" value="F:DNA binding"/>
    <property type="evidence" value="ECO:0007669"/>
    <property type="project" value="InterPro"/>
</dbReference>
<protein>
    <submittedName>
        <fullName evidence="2">XRE family transcriptional regulator</fullName>
    </submittedName>
</protein>
<evidence type="ECO:0000313" key="3">
    <source>
        <dbReference type="Proteomes" id="UP000290545"/>
    </source>
</evidence>
<organism evidence="2 3">
    <name type="scientific">Filimonas effusa</name>
    <dbReference type="NCBI Taxonomy" id="2508721"/>
    <lineage>
        <taxon>Bacteria</taxon>
        <taxon>Pseudomonadati</taxon>
        <taxon>Bacteroidota</taxon>
        <taxon>Chitinophagia</taxon>
        <taxon>Chitinophagales</taxon>
        <taxon>Chitinophagaceae</taxon>
        <taxon>Filimonas</taxon>
    </lineage>
</organism>